<keyword evidence="2" id="KW-1185">Reference proteome</keyword>
<dbReference type="RefSeq" id="WP_094484768.1">
    <property type="nucleotide sequence ID" value="NZ_NOXX01000014.1"/>
</dbReference>
<evidence type="ECO:0000313" key="2">
    <source>
        <dbReference type="Proteomes" id="UP000216035"/>
    </source>
</evidence>
<dbReference type="OrthoDB" id="1372723at2"/>
<sequence>MKASIFIGSFLFVFNCFSQEKSTAFFSKLNITILAGDEMYLYKEMDFESRGDKIVGRMLKPAYFVGRDALPVDDIELNDKAIKTLKLFIERASSLETAPLNDSISSSYRQDYTISVDGKVLSVSGYRDWKGVSYDEIEQLIFSEYFEKLEAKRLALQKQTVKKLFGFWKPIQNIDSLKSNQIYRFAKVKRNKKDKHYWYFGKKGRYRNAALIPFGVNYHVNVEETFSIFIEPDYTKSEFEAEHLSSAYMEIISISTSELVIKYRWP</sequence>
<gene>
    <name evidence="1" type="ORF">CHX27_00115</name>
</gene>
<dbReference type="Proteomes" id="UP000216035">
    <property type="component" value="Unassembled WGS sequence"/>
</dbReference>
<organism evidence="1 2">
    <name type="scientific">Flavobacterium aurantiibacter</name>
    <dbReference type="NCBI Taxonomy" id="2023067"/>
    <lineage>
        <taxon>Bacteria</taxon>
        <taxon>Pseudomonadati</taxon>
        <taxon>Bacteroidota</taxon>
        <taxon>Flavobacteriia</taxon>
        <taxon>Flavobacteriales</taxon>
        <taxon>Flavobacteriaceae</taxon>
        <taxon>Flavobacterium</taxon>
    </lineage>
</organism>
<dbReference type="AlphaFoldDB" id="A0A256AEA6"/>
<accession>A0A256AEA6</accession>
<proteinExistence type="predicted"/>
<comment type="caution">
    <text evidence="1">The sequence shown here is derived from an EMBL/GenBank/DDBJ whole genome shotgun (WGS) entry which is preliminary data.</text>
</comment>
<evidence type="ECO:0000313" key="1">
    <source>
        <dbReference type="EMBL" id="OYQ51998.1"/>
    </source>
</evidence>
<reference evidence="1 2" key="1">
    <citation type="submission" date="2017-07" db="EMBL/GenBank/DDBJ databases">
        <title>Flavobacterium cyanobacteriorum sp. nov., isolated from cyanobacterial aggregates in a eutrophic lake.</title>
        <authorList>
            <person name="Cai H."/>
        </authorList>
    </citation>
    <scope>NUCLEOTIDE SEQUENCE [LARGE SCALE GENOMIC DNA]</scope>
    <source>
        <strain evidence="1 2">TH167</strain>
    </source>
</reference>
<dbReference type="EMBL" id="NOXX01000014">
    <property type="protein sequence ID" value="OYQ51998.1"/>
    <property type="molecule type" value="Genomic_DNA"/>
</dbReference>
<protein>
    <submittedName>
        <fullName evidence="1">Uncharacterized protein</fullName>
    </submittedName>
</protein>
<name>A0A256AEA6_9FLAO</name>